<dbReference type="AlphaFoldDB" id="A0A938X6V3"/>
<accession>A0A938X6V3</accession>
<dbReference type="EMBL" id="JACJKY010000006">
    <property type="protein sequence ID" value="MBM6920542.1"/>
    <property type="molecule type" value="Genomic_DNA"/>
</dbReference>
<dbReference type="Proteomes" id="UP000774750">
    <property type="component" value="Unassembled WGS sequence"/>
</dbReference>
<name>A0A938X6V3_9FIRM</name>
<dbReference type="InterPro" id="IPR041183">
    <property type="entry name" value="Cyclophilin-like"/>
</dbReference>
<dbReference type="SUPFAM" id="SSF50891">
    <property type="entry name" value="Cyclophilin-like"/>
    <property type="match status" value="1"/>
</dbReference>
<dbReference type="InterPro" id="IPR029000">
    <property type="entry name" value="Cyclophilin-like_dom_sf"/>
</dbReference>
<evidence type="ECO:0000259" key="2">
    <source>
        <dbReference type="Pfam" id="PF18050"/>
    </source>
</evidence>
<organism evidence="3 4">
    <name type="scientific">Merdimmobilis hominis</name>
    <dbReference type="NCBI Taxonomy" id="2897707"/>
    <lineage>
        <taxon>Bacteria</taxon>
        <taxon>Bacillati</taxon>
        <taxon>Bacillota</taxon>
        <taxon>Clostridia</taxon>
        <taxon>Eubacteriales</taxon>
        <taxon>Oscillospiraceae</taxon>
        <taxon>Merdimmobilis</taxon>
    </lineage>
</organism>
<reference evidence="3" key="1">
    <citation type="submission" date="2020-08" db="EMBL/GenBank/DDBJ databases">
        <authorList>
            <person name="Cejkova D."/>
            <person name="Kubasova T."/>
            <person name="Jahodarova E."/>
            <person name="Rychlik I."/>
        </authorList>
    </citation>
    <scope>NUCLEOTIDE SEQUENCE</scope>
    <source>
        <strain evidence="3">An559</strain>
    </source>
</reference>
<keyword evidence="4" id="KW-1185">Reference proteome</keyword>
<dbReference type="Pfam" id="PF18050">
    <property type="entry name" value="Cyclophil_like2"/>
    <property type="match status" value="1"/>
</dbReference>
<feature type="compositionally biased region" description="Low complexity" evidence="1">
    <location>
        <begin position="25"/>
        <end position="42"/>
    </location>
</feature>
<evidence type="ECO:0000256" key="1">
    <source>
        <dbReference type="SAM" id="MobiDB-lite"/>
    </source>
</evidence>
<dbReference type="Gene3D" id="2.40.100.20">
    <property type="match status" value="1"/>
</dbReference>
<evidence type="ECO:0000313" key="4">
    <source>
        <dbReference type="Proteomes" id="UP000774750"/>
    </source>
</evidence>
<sequence>MFTCCGQNNKTPGDGSEQSSVLAVSSDPSENNEESSSSQSESAAEREDTALKINVQVGDHLFTATLEDNTAADAFFEMMKTAPVLIEMRDYSGFEKVGSLGARLPASDHQTTTHEGDIVLYNGNQIVVFYGSNSWRYTRLGKIDDLSGFKDALGSGDVTVTFSAA</sequence>
<reference evidence="3" key="2">
    <citation type="journal article" date="2021" name="Sci. Rep.">
        <title>The distribution of antibiotic resistance genes in chicken gut microbiota commensals.</title>
        <authorList>
            <person name="Juricova H."/>
            <person name="Matiasovicova J."/>
            <person name="Kubasova T."/>
            <person name="Cejkova D."/>
            <person name="Rychlik I."/>
        </authorList>
    </citation>
    <scope>NUCLEOTIDE SEQUENCE</scope>
    <source>
        <strain evidence="3">An559</strain>
    </source>
</reference>
<feature type="region of interest" description="Disordered" evidence="1">
    <location>
        <begin position="1"/>
        <end position="47"/>
    </location>
</feature>
<gene>
    <name evidence="3" type="ORF">H6A12_05150</name>
</gene>
<feature type="domain" description="Cyclophilin-like" evidence="2">
    <location>
        <begin position="56"/>
        <end position="163"/>
    </location>
</feature>
<comment type="caution">
    <text evidence="3">The sequence shown here is derived from an EMBL/GenBank/DDBJ whole genome shotgun (WGS) entry which is preliminary data.</text>
</comment>
<protein>
    <recommendedName>
        <fullName evidence="2">Cyclophilin-like domain-containing protein</fullName>
    </recommendedName>
</protein>
<evidence type="ECO:0000313" key="3">
    <source>
        <dbReference type="EMBL" id="MBM6920542.1"/>
    </source>
</evidence>
<feature type="compositionally biased region" description="Polar residues" evidence="1">
    <location>
        <begin position="1"/>
        <end position="23"/>
    </location>
</feature>
<proteinExistence type="predicted"/>